<comment type="caution">
    <text evidence="5">The sequence shown here is derived from an EMBL/GenBank/DDBJ whole genome shotgun (WGS) entry which is preliminary data.</text>
</comment>
<dbReference type="InterPro" id="IPR010016">
    <property type="entry name" value="PxpB"/>
</dbReference>
<reference evidence="5 6" key="1">
    <citation type="submission" date="2018-05" db="EMBL/GenBank/DDBJ databases">
        <title>Rhodobacteraceae gen. nov., sp. nov. isolated from sea water.</title>
        <authorList>
            <person name="Ren Y."/>
        </authorList>
    </citation>
    <scope>NUCLEOTIDE SEQUENCE [LARGE SCALE GENOMIC DNA]</scope>
    <source>
        <strain evidence="5 6">TG-679</strain>
    </source>
</reference>
<evidence type="ECO:0000256" key="3">
    <source>
        <dbReference type="ARBA" id="ARBA00022840"/>
    </source>
</evidence>
<dbReference type="InterPro" id="IPR029000">
    <property type="entry name" value="Cyclophilin-like_dom_sf"/>
</dbReference>
<evidence type="ECO:0000256" key="2">
    <source>
        <dbReference type="ARBA" id="ARBA00022801"/>
    </source>
</evidence>
<dbReference type="SUPFAM" id="SSF50891">
    <property type="entry name" value="Cyclophilin-like"/>
    <property type="match status" value="1"/>
</dbReference>
<organism evidence="5 6">
    <name type="scientific">Meridianimarinicoccus roseus</name>
    <dbReference type="NCBI Taxonomy" id="2072018"/>
    <lineage>
        <taxon>Bacteria</taxon>
        <taxon>Pseudomonadati</taxon>
        <taxon>Pseudomonadota</taxon>
        <taxon>Alphaproteobacteria</taxon>
        <taxon>Rhodobacterales</taxon>
        <taxon>Paracoccaceae</taxon>
        <taxon>Meridianimarinicoccus</taxon>
    </lineage>
</organism>
<dbReference type="GO" id="GO:0016787">
    <property type="term" value="F:hydrolase activity"/>
    <property type="evidence" value="ECO:0007669"/>
    <property type="project" value="UniProtKB-KW"/>
</dbReference>
<accession>A0A2V2LCW1</accession>
<keyword evidence="1" id="KW-0547">Nucleotide-binding</keyword>
<dbReference type="AlphaFoldDB" id="A0A2V2LCW1"/>
<keyword evidence="2 5" id="KW-0378">Hydrolase</keyword>
<name>A0A2V2LCW1_9RHOB</name>
<keyword evidence="3" id="KW-0067">ATP-binding</keyword>
<dbReference type="Proteomes" id="UP000245680">
    <property type="component" value="Unassembled WGS sequence"/>
</dbReference>
<dbReference type="GO" id="GO:0005524">
    <property type="term" value="F:ATP binding"/>
    <property type="evidence" value="ECO:0007669"/>
    <property type="project" value="UniProtKB-KW"/>
</dbReference>
<protein>
    <submittedName>
        <fullName evidence="5">Allophanate hydrolase</fullName>
    </submittedName>
</protein>
<dbReference type="SUPFAM" id="SSF160467">
    <property type="entry name" value="PH0987 N-terminal domain-like"/>
    <property type="match status" value="1"/>
</dbReference>
<proteinExistence type="predicted"/>
<dbReference type="Gene3D" id="2.40.100.10">
    <property type="entry name" value="Cyclophilin-like"/>
    <property type="match status" value="1"/>
</dbReference>
<dbReference type="Pfam" id="PF02682">
    <property type="entry name" value="CT_C_D"/>
    <property type="match status" value="1"/>
</dbReference>
<keyword evidence="6" id="KW-1185">Reference proteome</keyword>
<dbReference type="SMART" id="SM00796">
    <property type="entry name" value="AHS1"/>
    <property type="match status" value="1"/>
</dbReference>
<dbReference type="PANTHER" id="PTHR34698">
    <property type="entry name" value="5-OXOPROLINASE SUBUNIT B"/>
    <property type="match status" value="1"/>
</dbReference>
<dbReference type="Gene3D" id="3.30.1360.40">
    <property type="match status" value="1"/>
</dbReference>
<gene>
    <name evidence="5" type="ORF">DKT77_08275</name>
</gene>
<evidence type="ECO:0000256" key="1">
    <source>
        <dbReference type="ARBA" id="ARBA00022741"/>
    </source>
</evidence>
<sequence length="246" mass="26301">MPHPEPLKDFPLIAPLGLGGWLVRFGDRPDDAANRAALAYRAALDAEELPEVEETALGLASVFVRFDPMASDAEPLRARLSGLLAQRDWFAAELPAGRRRWTVPCVFGGDHGPQLEDVAGQAGLAPDAAVRLLTRTPVRVLTLGFAPGQPYLGMLPPEWDIPRQKTLTSRVPAGALVVAVRQLVLFTAATPTGWRQVGQTAFSCFRPGDEAPFPLRPGDEMRFTAVAPGDLPTFGGDGGASCEALE</sequence>
<evidence type="ECO:0000313" key="5">
    <source>
        <dbReference type="EMBL" id="PWR03195.1"/>
    </source>
</evidence>
<evidence type="ECO:0000259" key="4">
    <source>
        <dbReference type="SMART" id="SM00796"/>
    </source>
</evidence>
<feature type="domain" description="Carboxyltransferase" evidence="4">
    <location>
        <begin position="11"/>
        <end position="215"/>
    </location>
</feature>
<dbReference type="OrthoDB" id="9778567at2"/>
<dbReference type="EMBL" id="QGKU01000030">
    <property type="protein sequence ID" value="PWR03195.1"/>
    <property type="molecule type" value="Genomic_DNA"/>
</dbReference>
<evidence type="ECO:0000313" key="6">
    <source>
        <dbReference type="Proteomes" id="UP000245680"/>
    </source>
</evidence>
<dbReference type="PANTHER" id="PTHR34698:SF2">
    <property type="entry name" value="5-OXOPROLINASE SUBUNIT B"/>
    <property type="match status" value="1"/>
</dbReference>
<dbReference type="RefSeq" id="WP_109811229.1">
    <property type="nucleotide sequence ID" value="NZ_QGKU01000030.1"/>
</dbReference>
<dbReference type="InterPro" id="IPR003833">
    <property type="entry name" value="CT_C_D"/>
</dbReference>